<dbReference type="STRING" id="1037660.A0A066WAD8"/>
<keyword evidence="2" id="KW-0472">Membrane</keyword>
<feature type="region of interest" description="Disordered" evidence="1">
    <location>
        <begin position="197"/>
        <end position="414"/>
    </location>
</feature>
<feature type="compositionally biased region" description="Low complexity" evidence="1">
    <location>
        <begin position="389"/>
        <end position="398"/>
    </location>
</feature>
<feature type="compositionally biased region" description="Low complexity" evidence="1">
    <location>
        <begin position="207"/>
        <end position="220"/>
    </location>
</feature>
<sequence>MDERLSAAATSIIKQKIEPSPHTINLPLGLPASSLSSCVLAALKTGDAATQVASASSKGLGGVDKKETSAARNSLMAKEKYVEAQQAYLCARHMCEWYLAAYSGWSSSPYTLPSTQETKERLTSSYTKLLDLYTLQVLGPKFAEWDYAREMLAYSSLTQDVKEKLLVKLDSVQEHHEHRAERTRVASGDLKARIEKEKERRAEMAVKEAAAATSSKRASAQGANSVAGEKSSRLRSQSSGGSSPPAELRRRRSDDTPGAYGDGAHKPTSMSSSAASSTASLLRNNTSGDRKSDAPAFGISSAASLPPPATSSSLADKGTDGGKRDKWRAGSASSSASTNGSGSERETAGERGTKQGQGELHRTDTNEASFVATRAHIANTIERHRSRDLSSTSFSSPRGVSRRPETNPGNSPAGLTGYLAQARAYVLQLPSTSGVVLSYASIGIVLMFVLRRALARGSKTLANRRTEIHPARASASFSAAAQEARRKLAKRRQEESGFAKWVLGIWWRALGKIWQTIRM</sequence>
<organism evidence="3 4">
    <name type="scientific">Tilletiaria anomala (strain ATCC 24038 / CBS 436.72 / UBC 951)</name>
    <dbReference type="NCBI Taxonomy" id="1037660"/>
    <lineage>
        <taxon>Eukaryota</taxon>
        <taxon>Fungi</taxon>
        <taxon>Dikarya</taxon>
        <taxon>Basidiomycota</taxon>
        <taxon>Ustilaginomycotina</taxon>
        <taxon>Exobasidiomycetes</taxon>
        <taxon>Georgefischeriales</taxon>
        <taxon>Tilletiariaceae</taxon>
        <taxon>Tilletiaria</taxon>
    </lineage>
</organism>
<name>A0A066WAD8_TILAU</name>
<evidence type="ECO:0000256" key="1">
    <source>
        <dbReference type="SAM" id="MobiDB-lite"/>
    </source>
</evidence>
<feature type="compositionally biased region" description="Basic and acidic residues" evidence="1">
    <location>
        <begin position="317"/>
        <end position="328"/>
    </location>
</feature>
<dbReference type="AlphaFoldDB" id="A0A066WAD8"/>
<feature type="compositionally biased region" description="Low complexity" evidence="1">
    <location>
        <begin position="268"/>
        <end position="280"/>
    </location>
</feature>
<keyword evidence="2" id="KW-1133">Transmembrane helix</keyword>
<dbReference type="GeneID" id="25265630"/>
<dbReference type="RefSeq" id="XP_013243932.1">
    <property type="nucleotide sequence ID" value="XM_013388478.1"/>
</dbReference>
<dbReference type="OMA" id="AEWYLAS"/>
<feature type="compositionally biased region" description="Low complexity" evidence="1">
    <location>
        <begin position="329"/>
        <end position="342"/>
    </location>
</feature>
<evidence type="ECO:0000313" key="3">
    <source>
        <dbReference type="EMBL" id="KDN47740.1"/>
    </source>
</evidence>
<feature type="transmembrane region" description="Helical" evidence="2">
    <location>
        <begin position="436"/>
        <end position="454"/>
    </location>
</feature>
<feature type="compositionally biased region" description="Low complexity" evidence="1">
    <location>
        <begin position="300"/>
        <end position="315"/>
    </location>
</feature>
<proteinExistence type="predicted"/>
<comment type="caution">
    <text evidence="3">The sequence shown here is derived from an EMBL/GenBank/DDBJ whole genome shotgun (WGS) entry which is preliminary data.</text>
</comment>
<evidence type="ECO:0000313" key="4">
    <source>
        <dbReference type="Proteomes" id="UP000027361"/>
    </source>
</evidence>
<feature type="compositionally biased region" description="Basic and acidic residues" evidence="1">
    <location>
        <begin position="343"/>
        <end position="365"/>
    </location>
</feature>
<accession>A0A066WAD8</accession>
<evidence type="ECO:0000256" key="2">
    <source>
        <dbReference type="SAM" id="Phobius"/>
    </source>
</evidence>
<feature type="compositionally biased region" description="Low complexity" evidence="1">
    <location>
        <begin position="234"/>
        <end position="243"/>
    </location>
</feature>
<dbReference type="HOGENOM" id="CLU_524954_0_0_1"/>
<gene>
    <name evidence="3" type="ORF">K437DRAFT_262388</name>
</gene>
<dbReference type="EMBL" id="JMSN01000028">
    <property type="protein sequence ID" value="KDN47740.1"/>
    <property type="molecule type" value="Genomic_DNA"/>
</dbReference>
<reference evidence="3 4" key="1">
    <citation type="submission" date="2014-05" db="EMBL/GenBank/DDBJ databases">
        <title>Draft genome sequence of a rare smut relative, Tilletiaria anomala UBC 951.</title>
        <authorList>
            <consortium name="DOE Joint Genome Institute"/>
            <person name="Toome M."/>
            <person name="Kuo A."/>
            <person name="Henrissat B."/>
            <person name="Lipzen A."/>
            <person name="Tritt A."/>
            <person name="Yoshinaga Y."/>
            <person name="Zane M."/>
            <person name="Barry K."/>
            <person name="Grigoriev I.V."/>
            <person name="Spatafora J.W."/>
            <person name="Aimea M.C."/>
        </authorList>
    </citation>
    <scope>NUCLEOTIDE SEQUENCE [LARGE SCALE GENOMIC DNA]</scope>
    <source>
        <strain evidence="3 4">UBC 951</strain>
    </source>
</reference>
<dbReference type="InParanoid" id="A0A066WAD8"/>
<feature type="compositionally biased region" description="Basic and acidic residues" evidence="1">
    <location>
        <begin position="197"/>
        <end position="206"/>
    </location>
</feature>
<dbReference type="Proteomes" id="UP000027361">
    <property type="component" value="Unassembled WGS sequence"/>
</dbReference>
<keyword evidence="4" id="KW-1185">Reference proteome</keyword>
<keyword evidence="2" id="KW-0812">Transmembrane</keyword>
<dbReference type="OrthoDB" id="3981028at2759"/>
<protein>
    <submittedName>
        <fullName evidence="3">Uncharacterized protein</fullName>
    </submittedName>
</protein>